<accession>A0ABN9RMR0</accession>
<keyword evidence="2" id="KW-0812">Transmembrane</keyword>
<organism evidence="3 4">
    <name type="scientific">Prorocentrum cordatum</name>
    <dbReference type="NCBI Taxonomy" id="2364126"/>
    <lineage>
        <taxon>Eukaryota</taxon>
        <taxon>Sar</taxon>
        <taxon>Alveolata</taxon>
        <taxon>Dinophyceae</taxon>
        <taxon>Prorocentrales</taxon>
        <taxon>Prorocentraceae</taxon>
        <taxon>Prorocentrum</taxon>
    </lineage>
</organism>
<evidence type="ECO:0000256" key="1">
    <source>
        <dbReference type="SAM" id="MobiDB-lite"/>
    </source>
</evidence>
<name>A0ABN9RMR0_9DINO</name>
<dbReference type="EMBL" id="CAUYUJ010007047">
    <property type="protein sequence ID" value="CAK0819410.1"/>
    <property type="molecule type" value="Genomic_DNA"/>
</dbReference>
<feature type="compositionally biased region" description="Low complexity" evidence="1">
    <location>
        <begin position="140"/>
        <end position="166"/>
    </location>
</feature>
<proteinExistence type="predicted"/>
<gene>
    <name evidence="3" type="ORF">PCOR1329_LOCUS21407</name>
</gene>
<sequence>MVRRSVAWAAVDLPQGEEGPEGVVLYLLAAPGCPLLLPGGRLAGLALSVAGCQWCSWTRLRDLWRAAGAPALCLALLGLRGYYKLRSGWVVLPLPAMDRFRWLLAGAALLAMLACVHLLPLLRDAGCQDPLAAPGRPEELPGLPQGAAAAAAAPAPAAEAPAGEAEPPAPVAEEAKPAEAPAPAAEEAEECLRAVRALAEAAGGPSAPTLLEQGSGGTCLAPGWGQVPPNCSARVGLGWGAYYRSNWSGAVACGSLSYRLVCTGGPQRPASQAVAMHQRLREAFPAPEPRLLQTRVMNKNMKDVFALGLASDWMRASWSPLMKNRSPPRTVFLHNDQGIEKIIKIVERDVLPDITEPIVLFTLSHDKTIPRQLDKRYPNSSEQLLDRVRSVLDSPLIERWVVENLDTSGFHDKFMPIPLGFFCHPYYSCGPSWWPVIKAEWIRPLAERPLWMMVCNGRLHQELDKKMHRES</sequence>
<keyword evidence="2" id="KW-1133">Transmembrane helix</keyword>
<dbReference type="Proteomes" id="UP001189429">
    <property type="component" value="Unassembled WGS sequence"/>
</dbReference>
<evidence type="ECO:0000256" key="2">
    <source>
        <dbReference type="SAM" id="Phobius"/>
    </source>
</evidence>
<reference evidence="3" key="1">
    <citation type="submission" date="2023-10" db="EMBL/GenBank/DDBJ databases">
        <authorList>
            <person name="Chen Y."/>
            <person name="Shah S."/>
            <person name="Dougan E. K."/>
            <person name="Thang M."/>
            <person name="Chan C."/>
        </authorList>
    </citation>
    <scope>NUCLEOTIDE SEQUENCE [LARGE SCALE GENOMIC DNA]</scope>
</reference>
<feature type="region of interest" description="Disordered" evidence="1">
    <location>
        <begin position="136"/>
        <end position="186"/>
    </location>
</feature>
<comment type="caution">
    <text evidence="3">The sequence shown here is derived from an EMBL/GenBank/DDBJ whole genome shotgun (WGS) entry which is preliminary data.</text>
</comment>
<evidence type="ECO:0000313" key="4">
    <source>
        <dbReference type="Proteomes" id="UP001189429"/>
    </source>
</evidence>
<evidence type="ECO:0000313" key="3">
    <source>
        <dbReference type="EMBL" id="CAK0819410.1"/>
    </source>
</evidence>
<feature type="transmembrane region" description="Helical" evidence="2">
    <location>
        <begin position="102"/>
        <end position="122"/>
    </location>
</feature>
<keyword evidence="4" id="KW-1185">Reference proteome</keyword>
<keyword evidence="2" id="KW-0472">Membrane</keyword>
<protein>
    <submittedName>
        <fullName evidence="3">Uncharacterized protein</fullName>
    </submittedName>
</protein>